<evidence type="ECO:0000256" key="1">
    <source>
        <dbReference type="SAM" id="MobiDB-lite"/>
    </source>
</evidence>
<dbReference type="SUPFAM" id="SSF55785">
    <property type="entry name" value="PYP-like sensor domain (PAS domain)"/>
    <property type="match status" value="1"/>
</dbReference>
<keyword evidence="4" id="KW-1185">Reference proteome</keyword>
<dbReference type="Proteomes" id="UP000308267">
    <property type="component" value="Unassembled WGS sequence"/>
</dbReference>
<feature type="compositionally biased region" description="Basic and acidic residues" evidence="1">
    <location>
        <begin position="33"/>
        <end position="46"/>
    </location>
</feature>
<dbReference type="AlphaFoldDB" id="A0A4S2LRC4"/>
<gene>
    <name evidence="3" type="ORF">CRM22_006866</name>
</gene>
<dbReference type="InterPro" id="IPR035965">
    <property type="entry name" value="PAS-like_dom_sf"/>
</dbReference>
<accession>A0A4S2LRC4</accession>
<dbReference type="Gene3D" id="3.30.450.20">
    <property type="entry name" value="PAS domain"/>
    <property type="match status" value="1"/>
</dbReference>
<dbReference type="CDD" id="cd00130">
    <property type="entry name" value="PAS"/>
    <property type="match status" value="1"/>
</dbReference>
<evidence type="ECO:0000313" key="4">
    <source>
        <dbReference type="Proteomes" id="UP000308267"/>
    </source>
</evidence>
<reference evidence="3 4" key="1">
    <citation type="journal article" date="2019" name="BMC Genomics">
        <title>New insights from Opisthorchis felineus genome: update on genomics of the epidemiologically important liver flukes.</title>
        <authorList>
            <person name="Ershov N.I."/>
            <person name="Mordvinov V.A."/>
            <person name="Prokhortchouk E.B."/>
            <person name="Pakharukova M.Y."/>
            <person name="Gunbin K.V."/>
            <person name="Ustyantsev K."/>
            <person name="Genaev M.A."/>
            <person name="Blinov A.G."/>
            <person name="Mazur A."/>
            <person name="Boulygina E."/>
            <person name="Tsygankova S."/>
            <person name="Khrameeva E."/>
            <person name="Chekanov N."/>
            <person name="Fan G."/>
            <person name="Xiao A."/>
            <person name="Zhang H."/>
            <person name="Xu X."/>
            <person name="Yang H."/>
            <person name="Solovyev V."/>
            <person name="Lee S.M."/>
            <person name="Liu X."/>
            <person name="Afonnikov D.A."/>
            <person name="Skryabin K.G."/>
        </authorList>
    </citation>
    <scope>NUCLEOTIDE SEQUENCE [LARGE SCALE GENOMIC DNA]</scope>
    <source>
        <strain evidence="3">AK-0245</strain>
        <tissue evidence="3">Whole organism</tissue>
    </source>
</reference>
<organism evidence="3 4">
    <name type="scientific">Opisthorchis felineus</name>
    <dbReference type="NCBI Taxonomy" id="147828"/>
    <lineage>
        <taxon>Eukaryota</taxon>
        <taxon>Metazoa</taxon>
        <taxon>Spiralia</taxon>
        <taxon>Lophotrochozoa</taxon>
        <taxon>Platyhelminthes</taxon>
        <taxon>Trematoda</taxon>
        <taxon>Digenea</taxon>
        <taxon>Opisthorchiida</taxon>
        <taxon>Opisthorchiata</taxon>
        <taxon>Opisthorchiidae</taxon>
        <taxon>Opisthorchis</taxon>
    </lineage>
</organism>
<feature type="domain" description="PAS fold-3" evidence="2">
    <location>
        <begin position="507"/>
        <end position="581"/>
    </location>
</feature>
<dbReference type="InterPro" id="IPR000014">
    <property type="entry name" value="PAS"/>
</dbReference>
<dbReference type="OrthoDB" id="6274309at2759"/>
<name>A0A4S2LRC4_OPIFE</name>
<feature type="region of interest" description="Disordered" evidence="1">
    <location>
        <begin position="1"/>
        <end position="49"/>
    </location>
</feature>
<dbReference type="EMBL" id="SJOL01007141">
    <property type="protein sequence ID" value="TGZ63528.1"/>
    <property type="molecule type" value="Genomic_DNA"/>
</dbReference>
<dbReference type="STRING" id="147828.A0A4S2LRC4"/>
<dbReference type="InterPro" id="IPR013655">
    <property type="entry name" value="PAS_fold_3"/>
</dbReference>
<comment type="caution">
    <text evidence="3">The sequence shown here is derived from an EMBL/GenBank/DDBJ whole genome shotgun (WGS) entry which is preliminary data.</text>
</comment>
<sequence length="1042" mass="115100">MCLPKCGPTDTPRRYRVYRPNKSKQELPFTGNDEQHKRQHSPHDTPTEVSSYEAYLPFTGQFSSDDTLDCVAVPTEDSQASLRREKSRIAAKVRRQKENQSLVRLRLALPIHAIKATHIPHVRRPAESCSSVVDDDDDSLHSDRLDRFALCEVPSYRAACSVSRQQQLAAPEFEKAVTIRLAGNSICLYNWLYPEEHSDPSNTTTFCDTARTFGPLVHQPKSVFSQPSLSLWSQSLIALVVDTAENTVVFAPPSYSQLIGLPWNSIIGLQLPELRARQFVAAAAVSTSPSPKLRTVKPLLTQNRSTDSSSSMRCSPDACFPSTSSATCSLSSSSFSEKSEGWPVAFGDRYSHLTTLIPPDSSLGSSTLSNPVDSNTVVSRASSNDYPSVPVICWASYLLSSSSQKPGARCFATSHRQLSSALSDHLGNSRNDSYPAACTLRVFLFNPVITPTTAKRAQESDLYSSPSPIIPVSCLTDSPVDSSVSSHAGLASSPRSYHLWDSLKFVGVQPSFLSALDHTQADLLDHTLLDFVHPDDLESVADALNSLSEAEPVITTLHRLRSKSGAYRWARFVAFLTRRDSAQLLGSRSDLLDSSCCASHSTEEILMMHHHATTCSSSLGTDLSSRKRRCSGDCNSTAGLCDDGESQDTVKNTTCEFWLICCHQFVHFANDHNVSRAHNLSAPLAVLPCDDLSGRMSFDHEKASIPPNTVCDMTSSLTPLLRPSCSLKRKRSTSPETVAYSTSTGETFHPTCPKRSDATYQPSLFHPSDDHLCDLQELEFNWKPGMHIDGGVTLANSSEFVNDKFKIGHEVATYDGSSVVSKLEWTKQAPSIIPDTHEFEPGHAYKLYSSADSNGTADMDSLIQTPNSEISYSRPYSVCSLTSQDEFESTLMNRPFNMPGDVRNDPFDTRVEQFGQLLPQAEIFSVPHSYFFTQTDLMSDSSVWSSKRRRPAGTCWVPDLSLSDRAQSRIYRLSSLNNDTLSGDFSLRFLPNDHTYHSLTDSYTPDETPCEQISLASSHYLLAEPYATVPSEHRESFILRQL</sequence>
<evidence type="ECO:0000259" key="2">
    <source>
        <dbReference type="Pfam" id="PF08447"/>
    </source>
</evidence>
<dbReference type="Pfam" id="PF08447">
    <property type="entry name" value="PAS_3"/>
    <property type="match status" value="1"/>
</dbReference>
<evidence type="ECO:0000313" key="3">
    <source>
        <dbReference type="EMBL" id="TGZ63528.1"/>
    </source>
</evidence>
<proteinExistence type="predicted"/>
<protein>
    <recommendedName>
        <fullName evidence="2">PAS fold-3 domain-containing protein</fullName>
    </recommendedName>
</protein>